<keyword evidence="2" id="KW-1185">Reference proteome</keyword>
<dbReference type="AlphaFoldDB" id="A0A4Y2N6F0"/>
<evidence type="ECO:0000313" key="2">
    <source>
        <dbReference type="Proteomes" id="UP000499080"/>
    </source>
</evidence>
<accession>A0A4Y2N6F0</accession>
<dbReference type="Proteomes" id="UP000499080">
    <property type="component" value="Unassembled WGS sequence"/>
</dbReference>
<sequence length="101" mass="11831">MVVKTVLQGEAWSDLSDSYGTHDLGNKLGDHFGDLRQIWRPWRQIDDSRKCNPFLDISIRGPRSRFFLKILCDVTAYRGEYIRPRLDHGVSLIDWLLHFEA</sequence>
<gene>
    <name evidence="1" type="ORF">AVEN_154273_1</name>
</gene>
<comment type="caution">
    <text evidence="1">The sequence shown here is derived from an EMBL/GenBank/DDBJ whole genome shotgun (WGS) entry which is preliminary data.</text>
</comment>
<dbReference type="EMBL" id="BGPR01008616">
    <property type="protein sequence ID" value="GBN34955.1"/>
    <property type="molecule type" value="Genomic_DNA"/>
</dbReference>
<reference evidence="1 2" key="1">
    <citation type="journal article" date="2019" name="Sci. Rep.">
        <title>Orb-weaving spider Araneus ventricosus genome elucidates the spidroin gene catalogue.</title>
        <authorList>
            <person name="Kono N."/>
            <person name="Nakamura H."/>
            <person name="Ohtoshi R."/>
            <person name="Moran D.A.P."/>
            <person name="Shinohara A."/>
            <person name="Yoshida Y."/>
            <person name="Fujiwara M."/>
            <person name="Mori M."/>
            <person name="Tomita M."/>
            <person name="Arakawa K."/>
        </authorList>
    </citation>
    <scope>NUCLEOTIDE SEQUENCE [LARGE SCALE GENOMIC DNA]</scope>
</reference>
<name>A0A4Y2N6F0_ARAVE</name>
<evidence type="ECO:0000313" key="1">
    <source>
        <dbReference type="EMBL" id="GBN34955.1"/>
    </source>
</evidence>
<protein>
    <submittedName>
        <fullName evidence="1">Uncharacterized protein</fullName>
    </submittedName>
</protein>
<proteinExistence type="predicted"/>
<organism evidence="1 2">
    <name type="scientific">Araneus ventricosus</name>
    <name type="common">Orbweaver spider</name>
    <name type="synonym">Epeira ventricosa</name>
    <dbReference type="NCBI Taxonomy" id="182803"/>
    <lineage>
        <taxon>Eukaryota</taxon>
        <taxon>Metazoa</taxon>
        <taxon>Ecdysozoa</taxon>
        <taxon>Arthropoda</taxon>
        <taxon>Chelicerata</taxon>
        <taxon>Arachnida</taxon>
        <taxon>Araneae</taxon>
        <taxon>Araneomorphae</taxon>
        <taxon>Entelegynae</taxon>
        <taxon>Araneoidea</taxon>
        <taxon>Araneidae</taxon>
        <taxon>Araneus</taxon>
    </lineage>
</organism>